<sequence length="69" mass="8014">MVRIKLSELLGKHKMNQKTLSALTGIRPATLSKMYYEETKRIEIEQIDKICAVFNCRIEDLIEYVPDGK</sequence>
<dbReference type="InterPro" id="IPR001387">
    <property type="entry name" value="Cro/C1-type_HTH"/>
</dbReference>
<dbReference type="PROSITE" id="PS50943">
    <property type="entry name" value="HTH_CROC1"/>
    <property type="match status" value="1"/>
</dbReference>
<dbReference type="AlphaFoldDB" id="A0A644TLP2"/>
<dbReference type="SMART" id="SM00530">
    <property type="entry name" value="HTH_XRE"/>
    <property type="match status" value="1"/>
</dbReference>
<reference evidence="2" key="1">
    <citation type="submission" date="2019-08" db="EMBL/GenBank/DDBJ databases">
        <authorList>
            <person name="Kucharzyk K."/>
            <person name="Murdoch R.W."/>
            <person name="Higgins S."/>
            <person name="Loffler F."/>
        </authorList>
    </citation>
    <scope>NUCLEOTIDE SEQUENCE</scope>
</reference>
<evidence type="ECO:0000313" key="2">
    <source>
        <dbReference type="EMBL" id="MPL67589.1"/>
    </source>
</evidence>
<dbReference type="EMBL" id="VSSQ01000037">
    <property type="protein sequence ID" value="MPL67589.1"/>
    <property type="molecule type" value="Genomic_DNA"/>
</dbReference>
<dbReference type="Pfam" id="PF13443">
    <property type="entry name" value="HTH_26"/>
    <property type="match status" value="1"/>
</dbReference>
<evidence type="ECO:0000259" key="1">
    <source>
        <dbReference type="PROSITE" id="PS50943"/>
    </source>
</evidence>
<dbReference type="GO" id="GO:0003677">
    <property type="term" value="F:DNA binding"/>
    <property type="evidence" value="ECO:0007669"/>
    <property type="project" value="InterPro"/>
</dbReference>
<protein>
    <recommendedName>
        <fullName evidence="1">HTH cro/C1-type domain-containing protein</fullName>
    </recommendedName>
</protein>
<dbReference type="SUPFAM" id="SSF47413">
    <property type="entry name" value="lambda repressor-like DNA-binding domains"/>
    <property type="match status" value="1"/>
</dbReference>
<organism evidence="2">
    <name type="scientific">bioreactor metagenome</name>
    <dbReference type="NCBI Taxonomy" id="1076179"/>
    <lineage>
        <taxon>unclassified sequences</taxon>
        <taxon>metagenomes</taxon>
        <taxon>ecological metagenomes</taxon>
    </lineage>
</organism>
<gene>
    <name evidence="2" type="ORF">SDC9_13287</name>
</gene>
<accession>A0A644TLP2</accession>
<dbReference type="CDD" id="cd00093">
    <property type="entry name" value="HTH_XRE"/>
    <property type="match status" value="1"/>
</dbReference>
<name>A0A644TLP2_9ZZZZ</name>
<dbReference type="InterPro" id="IPR010982">
    <property type="entry name" value="Lambda_DNA-bd_dom_sf"/>
</dbReference>
<comment type="caution">
    <text evidence="2">The sequence shown here is derived from an EMBL/GenBank/DDBJ whole genome shotgun (WGS) entry which is preliminary data.</text>
</comment>
<dbReference type="Gene3D" id="1.10.260.40">
    <property type="entry name" value="lambda repressor-like DNA-binding domains"/>
    <property type="match status" value="1"/>
</dbReference>
<feature type="domain" description="HTH cro/C1-type" evidence="1">
    <location>
        <begin position="6"/>
        <end position="61"/>
    </location>
</feature>
<proteinExistence type="predicted"/>